<dbReference type="OrthoDB" id="9784036at2"/>
<evidence type="ECO:0008006" key="4">
    <source>
        <dbReference type="Google" id="ProtNLM"/>
    </source>
</evidence>
<keyword evidence="1" id="KW-0732">Signal</keyword>
<gene>
    <name evidence="2" type="ORF">NX02_06690</name>
</gene>
<dbReference type="RefSeq" id="WP_025291342.1">
    <property type="nucleotide sequence ID" value="NZ_CP006644.1"/>
</dbReference>
<dbReference type="eggNOG" id="COG2382">
    <property type="taxonomic scope" value="Bacteria"/>
</dbReference>
<accession>W0A9T4</accession>
<dbReference type="AlphaFoldDB" id="W0A9T4"/>
<evidence type="ECO:0000313" key="3">
    <source>
        <dbReference type="Proteomes" id="UP000018851"/>
    </source>
</evidence>
<evidence type="ECO:0000256" key="1">
    <source>
        <dbReference type="SAM" id="SignalP"/>
    </source>
</evidence>
<dbReference type="GO" id="GO:0016747">
    <property type="term" value="F:acyltransferase activity, transferring groups other than amino-acyl groups"/>
    <property type="evidence" value="ECO:0007669"/>
    <property type="project" value="TreeGrafter"/>
</dbReference>
<dbReference type="InterPro" id="IPR029058">
    <property type="entry name" value="AB_hydrolase_fold"/>
</dbReference>
<dbReference type="EMBL" id="CP006644">
    <property type="protein sequence ID" value="AHE53068.1"/>
    <property type="molecule type" value="Genomic_DNA"/>
</dbReference>
<protein>
    <recommendedName>
        <fullName evidence="4">Esterase</fullName>
    </recommendedName>
</protein>
<dbReference type="KEGG" id="ssan:NX02_06690"/>
<name>W0A9T4_9SPHN</name>
<dbReference type="InterPro" id="IPR000801">
    <property type="entry name" value="Esterase-like"/>
</dbReference>
<dbReference type="Proteomes" id="UP000018851">
    <property type="component" value="Chromosome"/>
</dbReference>
<sequence length="356" mass="39079">MSRRTPILVFALLLMSLCGSAMAAAPSRVEAAQLASRSFAGSRIGISPTRRINIYLPAGYDGGTQRLPVLYFLSNFFEDETAPFAAHDAKALLDTAIADGVIGPVILVTADFTTPLGGGWYVNSAATGNWEDFMVRELVPFIDARYRTLAGRDARGIAGDRMGGHGAIRFGMRHPDVFGAVYALHPIGAGPGVQTMSSRPDWTLLQTARTIDDLKAHGYAQIFASIYQAHLPNPARAPLFFDPPARREGERLLIDPALTERLAASFFLDRQVGRYAANLRRLNGLKLDWGRNDPVTDHIVSLQVFTHLLDEFGVPYEAEEYHGGWGDRTWGPTGRIVTDMLPFFRTHLRVAPADAR</sequence>
<keyword evidence="3" id="KW-1185">Reference proteome</keyword>
<proteinExistence type="predicted"/>
<dbReference type="PANTHER" id="PTHR48098">
    <property type="entry name" value="ENTEROCHELIN ESTERASE-RELATED"/>
    <property type="match status" value="1"/>
</dbReference>
<dbReference type="STRING" id="1123269.NX02_06690"/>
<evidence type="ECO:0000313" key="2">
    <source>
        <dbReference type="EMBL" id="AHE53068.1"/>
    </source>
</evidence>
<feature type="chain" id="PRO_5004785222" description="Esterase" evidence="1">
    <location>
        <begin position="24"/>
        <end position="356"/>
    </location>
</feature>
<dbReference type="HOGENOM" id="CLU_037618_0_0_5"/>
<feature type="signal peptide" evidence="1">
    <location>
        <begin position="1"/>
        <end position="23"/>
    </location>
</feature>
<dbReference type="Pfam" id="PF00756">
    <property type="entry name" value="Esterase"/>
    <property type="match status" value="1"/>
</dbReference>
<dbReference type="SUPFAM" id="SSF53474">
    <property type="entry name" value="alpha/beta-Hydrolases"/>
    <property type="match status" value="1"/>
</dbReference>
<dbReference type="Gene3D" id="3.40.50.1820">
    <property type="entry name" value="alpha/beta hydrolase"/>
    <property type="match status" value="1"/>
</dbReference>
<dbReference type="InterPro" id="IPR050583">
    <property type="entry name" value="Mycobacterial_A85_antigen"/>
</dbReference>
<reference evidence="2 3" key="1">
    <citation type="submission" date="2013-07" db="EMBL/GenBank/DDBJ databases">
        <title>Completed genome of Sphingomonas sanxanigenens NX02.</title>
        <authorList>
            <person name="Ma T."/>
            <person name="Huang H."/>
            <person name="Wu M."/>
            <person name="Li X."/>
            <person name="Li G."/>
        </authorList>
    </citation>
    <scope>NUCLEOTIDE SEQUENCE [LARGE SCALE GENOMIC DNA]</scope>
    <source>
        <strain evidence="2 3">NX02</strain>
    </source>
</reference>
<organism evidence="2 3">
    <name type="scientific">Sphingomonas sanxanigenens DSM 19645 = NX02</name>
    <dbReference type="NCBI Taxonomy" id="1123269"/>
    <lineage>
        <taxon>Bacteria</taxon>
        <taxon>Pseudomonadati</taxon>
        <taxon>Pseudomonadota</taxon>
        <taxon>Alphaproteobacteria</taxon>
        <taxon>Sphingomonadales</taxon>
        <taxon>Sphingomonadaceae</taxon>
        <taxon>Sphingomonas</taxon>
    </lineage>
</organism>
<dbReference type="PANTHER" id="PTHR48098:SF1">
    <property type="entry name" value="DIACYLGLYCEROL ACYLTRANSFERASE_MYCOLYLTRANSFERASE AG85A"/>
    <property type="match status" value="1"/>
</dbReference>
<dbReference type="PATRIC" id="fig|1123269.5.peg.1296"/>